<keyword evidence="3" id="KW-1185">Reference proteome</keyword>
<dbReference type="Proteomes" id="UP000018951">
    <property type="component" value="Unassembled WGS sequence"/>
</dbReference>
<accession>W2V0J2</accession>
<dbReference type="AlphaFoldDB" id="W2V0J2"/>
<dbReference type="STRING" id="1401685.P857_922"/>
<gene>
    <name evidence="2" type="ORF">P857_922</name>
</gene>
<sequence length="37" mass="4303">MNDSTRDIQMNKIVKKNSDGERASRKKPCEFEKDCSI</sequence>
<evidence type="ECO:0000313" key="2">
    <source>
        <dbReference type="EMBL" id="ETO91749.1"/>
    </source>
</evidence>
<evidence type="ECO:0000256" key="1">
    <source>
        <dbReference type="SAM" id="MobiDB-lite"/>
    </source>
</evidence>
<reference evidence="2 3" key="1">
    <citation type="journal article" date="2013" name="PLoS ONE">
        <title>Bacterial endosymbiosis in a chordate host: long-term co-evolution and conservation of secondary metabolism.</title>
        <authorList>
            <person name="Kwan J.C."/>
            <person name="Schmidt E.W."/>
        </authorList>
    </citation>
    <scope>NUCLEOTIDE SEQUENCE [LARGE SCALE GENOMIC DNA]</scope>
    <source>
        <strain evidence="3">L6</strain>
    </source>
</reference>
<proteinExistence type="predicted"/>
<feature type="region of interest" description="Disordered" evidence="1">
    <location>
        <begin position="1"/>
        <end position="37"/>
    </location>
</feature>
<comment type="caution">
    <text evidence="2">The sequence shown here is derived from an EMBL/GenBank/DDBJ whole genome shotgun (WGS) entry which is preliminary data.</text>
</comment>
<name>W2V0J2_9RICK</name>
<dbReference type="EMBL" id="AXCJ01000001">
    <property type="protein sequence ID" value="ETO91749.1"/>
    <property type="molecule type" value="Genomic_DNA"/>
</dbReference>
<organism evidence="2 3">
    <name type="scientific">Candidatus Xenolissoclinum pacificiensis L6</name>
    <dbReference type="NCBI Taxonomy" id="1401685"/>
    <lineage>
        <taxon>Bacteria</taxon>
        <taxon>Pseudomonadati</taxon>
        <taxon>Pseudomonadota</taxon>
        <taxon>Alphaproteobacteria</taxon>
        <taxon>Rickettsiales</taxon>
        <taxon>Anaplasmataceae</taxon>
        <taxon>Candidatus Xenolissoclinum</taxon>
    </lineage>
</organism>
<evidence type="ECO:0000313" key="3">
    <source>
        <dbReference type="Proteomes" id="UP000018951"/>
    </source>
</evidence>
<feature type="compositionally biased region" description="Basic and acidic residues" evidence="1">
    <location>
        <begin position="16"/>
        <end position="37"/>
    </location>
</feature>
<protein>
    <submittedName>
        <fullName evidence="2">Uncharacterized protein</fullName>
    </submittedName>
</protein>